<dbReference type="PROSITE" id="PS01124">
    <property type="entry name" value="HTH_ARAC_FAMILY_2"/>
    <property type="match status" value="1"/>
</dbReference>
<sequence>MPTSGGALRVAVYAFDGVTMFHLSVPQLVFDEVTRQGLGDWTTVLFSDRAGSIRTAEGYPIGEVRGPSAARDADVVVVPSWFEDGRAAGPTLRRTLAEAHGRGATIAGLCLGAVAVADAGLLSRRTAVTHWQAVDMLAARHRDVVVDASVLYVDHGDVLTSAGTASAIDACLHLVRGRLGAAAANRVARSLVVAPHREGGQAQYIERPLPAQSANDPIAAVLEWALRHLAEPLPVERLAGVAHLSRRTFIRAFQASTGTTPAVWVRQRRLDEARRLLESTDLPVDQVAATCGFGSTVTMRQCFTAAFDTSPSEYRRRFDARAADDDAGRREPPAIRCPP</sequence>
<dbReference type="RefSeq" id="WP_310307458.1">
    <property type="nucleotide sequence ID" value="NZ_BAAAXB010000001.1"/>
</dbReference>
<evidence type="ECO:0000256" key="2">
    <source>
        <dbReference type="ARBA" id="ARBA00023163"/>
    </source>
</evidence>
<reference evidence="5 6" key="1">
    <citation type="submission" date="2023-07" db="EMBL/GenBank/DDBJ databases">
        <title>Sequencing the genomes of 1000 actinobacteria strains.</title>
        <authorList>
            <person name="Klenk H.-P."/>
        </authorList>
    </citation>
    <scope>NUCLEOTIDE SEQUENCE [LARGE SCALE GENOMIC DNA]</scope>
    <source>
        <strain evidence="5 6">DSM 43749</strain>
    </source>
</reference>
<dbReference type="InterPro" id="IPR052158">
    <property type="entry name" value="INH-QAR"/>
</dbReference>
<feature type="compositionally biased region" description="Basic and acidic residues" evidence="3">
    <location>
        <begin position="320"/>
        <end position="333"/>
    </location>
</feature>
<keyword evidence="2" id="KW-0804">Transcription</keyword>
<organism evidence="5 6">
    <name type="scientific">Saccharothrix longispora</name>
    <dbReference type="NCBI Taxonomy" id="33920"/>
    <lineage>
        <taxon>Bacteria</taxon>
        <taxon>Bacillati</taxon>
        <taxon>Actinomycetota</taxon>
        <taxon>Actinomycetes</taxon>
        <taxon>Pseudonocardiales</taxon>
        <taxon>Pseudonocardiaceae</taxon>
        <taxon>Saccharothrix</taxon>
    </lineage>
</organism>
<proteinExistence type="predicted"/>
<dbReference type="CDD" id="cd03137">
    <property type="entry name" value="GATase1_AraC_1"/>
    <property type="match status" value="1"/>
</dbReference>
<evidence type="ECO:0000313" key="6">
    <source>
        <dbReference type="Proteomes" id="UP001268819"/>
    </source>
</evidence>
<evidence type="ECO:0000256" key="3">
    <source>
        <dbReference type="SAM" id="MobiDB-lite"/>
    </source>
</evidence>
<dbReference type="PANTHER" id="PTHR43130:SF3">
    <property type="entry name" value="HTH-TYPE TRANSCRIPTIONAL REGULATOR RV1931C"/>
    <property type="match status" value="1"/>
</dbReference>
<feature type="domain" description="HTH araC/xylS-type" evidence="4">
    <location>
        <begin position="219"/>
        <end position="317"/>
    </location>
</feature>
<evidence type="ECO:0000259" key="4">
    <source>
        <dbReference type="PROSITE" id="PS01124"/>
    </source>
</evidence>
<dbReference type="Pfam" id="PF01965">
    <property type="entry name" value="DJ-1_PfpI"/>
    <property type="match status" value="1"/>
</dbReference>
<dbReference type="InterPro" id="IPR009057">
    <property type="entry name" value="Homeodomain-like_sf"/>
</dbReference>
<dbReference type="InterPro" id="IPR002818">
    <property type="entry name" value="DJ-1/PfpI"/>
</dbReference>
<dbReference type="Proteomes" id="UP001268819">
    <property type="component" value="Unassembled WGS sequence"/>
</dbReference>
<dbReference type="SUPFAM" id="SSF52317">
    <property type="entry name" value="Class I glutamine amidotransferase-like"/>
    <property type="match status" value="1"/>
</dbReference>
<dbReference type="SMART" id="SM00342">
    <property type="entry name" value="HTH_ARAC"/>
    <property type="match status" value="1"/>
</dbReference>
<evidence type="ECO:0000256" key="1">
    <source>
        <dbReference type="ARBA" id="ARBA00023015"/>
    </source>
</evidence>
<comment type="caution">
    <text evidence="5">The sequence shown here is derived from an EMBL/GenBank/DDBJ whole genome shotgun (WGS) entry which is preliminary data.</text>
</comment>
<dbReference type="Gene3D" id="3.40.50.880">
    <property type="match status" value="1"/>
</dbReference>
<dbReference type="PANTHER" id="PTHR43130">
    <property type="entry name" value="ARAC-FAMILY TRANSCRIPTIONAL REGULATOR"/>
    <property type="match status" value="1"/>
</dbReference>
<dbReference type="Pfam" id="PF12833">
    <property type="entry name" value="HTH_18"/>
    <property type="match status" value="1"/>
</dbReference>
<accession>A0ABU1PVH3</accession>
<gene>
    <name evidence="5" type="ORF">J2S66_002840</name>
</gene>
<dbReference type="SUPFAM" id="SSF46689">
    <property type="entry name" value="Homeodomain-like"/>
    <property type="match status" value="2"/>
</dbReference>
<evidence type="ECO:0000313" key="5">
    <source>
        <dbReference type="EMBL" id="MDR6594456.1"/>
    </source>
</evidence>
<keyword evidence="6" id="KW-1185">Reference proteome</keyword>
<dbReference type="InterPro" id="IPR029062">
    <property type="entry name" value="Class_I_gatase-like"/>
</dbReference>
<dbReference type="Gene3D" id="1.10.10.60">
    <property type="entry name" value="Homeodomain-like"/>
    <property type="match status" value="1"/>
</dbReference>
<name>A0ABU1PVH3_9PSEU</name>
<keyword evidence="1" id="KW-0805">Transcription regulation</keyword>
<protein>
    <submittedName>
        <fullName evidence="5">Transcriptional regulator GlxA family with amidase domain</fullName>
    </submittedName>
</protein>
<dbReference type="InterPro" id="IPR018060">
    <property type="entry name" value="HTH_AraC"/>
</dbReference>
<feature type="region of interest" description="Disordered" evidence="3">
    <location>
        <begin position="320"/>
        <end position="339"/>
    </location>
</feature>
<dbReference type="EMBL" id="JAVDSG010000001">
    <property type="protein sequence ID" value="MDR6594456.1"/>
    <property type="molecule type" value="Genomic_DNA"/>
</dbReference>